<comment type="caution">
    <text evidence="2">The sequence shown here is derived from an EMBL/GenBank/DDBJ whole genome shotgun (WGS) entry which is preliminary data.</text>
</comment>
<evidence type="ECO:0000313" key="2">
    <source>
        <dbReference type="EMBL" id="CAK0862114.1"/>
    </source>
</evidence>
<evidence type="ECO:0000313" key="3">
    <source>
        <dbReference type="Proteomes" id="UP001189429"/>
    </source>
</evidence>
<feature type="compositionally biased region" description="Basic residues" evidence="1">
    <location>
        <begin position="54"/>
        <end position="65"/>
    </location>
</feature>
<evidence type="ECO:0000256" key="1">
    <source>
        <dbReference type="SAM" id="MobiDB-lite"/>
    </source>
</evidence>
<keyword evidence="3" id="KW-1185">Reference proteome</keyword>
<dbReference type="EMBL" id="CAUYUJ010016127">
    <property type="protein sequence ID" value="CAK0862114.1"/>
    <property type="molecule type" value="Genomic_DNA"/>
</dbReference>
<sequence length="88" mass="9869">MAPGSQGWRPMTPPRVRCARQEGDSPKNVVRRPTLNREKLTACALVAKNLWRRTRPCRPSPRRRGAAAAQARRPARRWSPGALCWAAA</sequence>
<accession>A0ABN9UQ71</accession>
<name>A0ABN9UQ71_9DINO</name>
<gene>
    <name evidence="2" type="ORF">PCOR1329_LOCUS50613</name>
</gene>
<dbReference type="Proteomes" id="UP001189429">
    <property type="component" value="Unassembled WGS sequence"/>
</dbReference>
<protein>
    <submittedName>
        <fullName evidence="2">Uncharacterized protein</fullName>
    </submittedName>
</protein>
<reference evidence="2" key="1">
    <citation type="submission" date="2023-10" db="EMBL/GenBank/DDBJ databases">
        <authorList>
            <person name="Chen Y."/>
            <person name="Shah S."/>
            <person name="Dougan E. K."/>
            <person name="Thang M."/>
            <person name="Chan C."/>
        </authorList>
    </citation>
    <scope>NUCLEOTIDE SEQUENCE [LARGE SCALE GENOMIC DNA]</scope>
</reference>
<feature type="region of interest" description="Disordered" evidence="1">
    <location>
        <begin position="54"/>
        <end position="80"/>
    </location>
</feature>
<proteinExistence type="predicted"/>
<feature type="region of interest" description="Disordered" evidence="1">
    <location>
        <begin position="1"/>
        <end position="29"/>
    </location>
</feature>
<organism evidence="2 3">
    <name type="scientific">Prorocentrum cordatum</name>
    <dbReference type="NCBI Taxonomy" id="2364126"/>
    <lineage>
        <taxon>Eukaryota</taxon>
        <taxon>Sar</taxon>
        <taxon>Alveolata</taxon>
        <taxon>Dinophyceae</taxon>
        <taxon>Prorocentrales</taxon>
        <taxon>Prorocentraceae</taxon>
        <taxon>Prorocentrum</taxon>
    </lineage>
</organism>